<evidence type="ECO:0000256" key="1">
    <source>
        <dbReference type="ARBA" id="ARBA00004479"/>
    </source>
</evidence>
<evidence type="ECO:0000259" key="13">
    <source>
        <dbReference type="PROSITE" id="PS51485"/>
    </source>
</evidence>
<dbReference type="GO" id="GO:0046872">
    <property type="term" value="F:metal ion binding"/>
    <property type="evidence" value="ECO:0007669"/>
    <property type="project" value="UniProtKB-KW"/>
</dbReference>
<evidence type="ECO:0000256" key="4">
    <source>
        <dbReference type="ARBA" id="ARBA00022723"/>
    </source>
</evidence>
<dbReference type="Proteomes" id="UP000316621">
    <property type="component" value="Chromosome 7"/>
</dbReference>
<keyword evidence="3" id="KW-0812">Transmembrane</keyword>
<dbReference type="STRING" id="3469.A0A4Y7KHK3"/>
<accession>A0A4Y7KHK3</accession>
<keyword evidence="2" id="KW-0813">Transport</keyword>
<keyword evidence="15" id="KW-1185">Reference proteome</keyword>
<keyword evidence="8" id="KW-0186">Copper</keyword>
<evidence type="ECO:0000256" key="11">
    <source>
        <dbReference type="ARBA" id="ARBA00023180"/>
    </source>
</evidence>
<dbReference type="EMBL" id="CM010721">
    <property type="protein sequence ID" value="RZC71365.1"/>
    <property type="molecule type" value="Genomic_DNA"/>
</dbReference>
<keyword evidence="4" id="KW-0479">Metal-binding</keyword>
<dbReference type="GO" id="GO:0009055">
    <property type="term" value="F:electron transfer activity"/>
    <property type="evidence" value="ECO:0007669"/>
    <property type="project" value="InterPro"/>
</dbReference>
<name>A0A4Y7KHK3_PAPSO</name>
<evidence type="ECO:0000256" key="6">
    <source>
        <dbReference type="ARBA" id="ARBA00022982"/>
    </source>
</evidence>
<dbReference type="CDD" id="cd04216">
    <property type="entry name" value="Phytocyanin"/>
    <property type="match status" value="1"/>
</dbReference>
<organism evidence="14 15">
    <name type="scientific">Papaver somniferum</name>
    <name type="common">Opium poppy</name>
    <dbReference type="NCBI Taxonomy" id="3469"/>
    <lineage>
        <taxon>Eukaryota</taxon>
        <taxon>Viridiplantae</taxon>
        <taxon>Streptophyta</taxon>
        <taxon>Embryophyta</taxon>
        <taxon>Tracheophyta</taxon>
        <taxon>Spermatophyta</taxon>
        <taxon>Magnoliopsida</taxon>
        <taxon>Ranunculales</taxon>
        <taxon>Papaveraceae</taxon>
        <taxon>Papaveroideae</taxon>
        <taxon>Papaver</taxon>
    </lineage>
</organism>
<dbReference type="InterPro" id="IPR039391">
    <property type="entry name" value="Phytocyanin-like"/>
</dbReference>
<feature type="chain" id="PRO_5021384697" description="Phytocyanin domain-containing protein" evidence="12">
    <location>
        <begin position="25"/>
        <end position="124"/>
    </location>
</feature>
<keyword evidence="5 12" id="KW-0732">Signal</keyword>
<evidence type="ECO:0000256" key="8">
    <source>
        <dbReference type="ARBA" id="ARBA00023008"/>
    </source>
</evidence>
<dbReference type="PROSITE" id="PS51485">
    <property type="entry name" value="PHYTOCYANIN"/>
    <property type="match status" value="1"/>
</dbReference>
<dbReference type="InterPro" id="IPR003245">
    <property type="entry name" value="Phytocyanin_dom"/>
</dbReference>
<keyword evidence="6" id="KW-0249">Electron transport</keyword>
<dbReference type="PANTHER" id="PTHR33021">
    <property type="entry name" value="BLUE COPPER PROTEIN"/>
    <property type="match status" value="1"/>
</dbReference>
<keyword evidence="11" id="KW-0325">Glycoprotein</keyword>
<dbReference type="Gramene" id="RZC71365">
    <property type="protein sequence ID" value="RZC71365"/>
    <property type="gene ID" value="C5167_034542"/>
</dbReference>
<evidence type="ECO:0000256" key="5">
    <source>
        <dbReference type="ARBA" id="ARBA00022729"/>
    </source>
</evidence>
<reference evidence="14 15" key="1">
    <citation type="journal article" date="2018" name="Science">
        <title>The opium poppy genome and morphinan production.</title>
        <authorList>
            <person name="Guo L."/>
            <person name="Winzer T."/>
            <person name="Yang X."/>
            <person name="Li Y."/>
            <person name="Ning Z."/>
            <person name="He Z."/>
            <person name="Teodor R."/>
            <person name="Lu Y."/>
            <person name="Bowser T.A."/>
            <person name="Graham I.A."/>
            <person name="Ye K."/>
        </authorList>
    </citation>
    <scope>NUCLEOTIDE SEQUENCE [LARGE SCALE GENOMIC DNA]</scope>
    <source>
        <strain evidence="15">cv. HN1</strain>
        <tissue evidence="14">Leaves</tissue>
    </source>
</reference>
<dbReference type="PANTHER" id="PTHR33021:SF171">
    <property type="entry name" value="BLUE COPPER-BINDING PROTEIN-LIKE"/>
    <property type="match status" value="1"/>
</dbReference>
<dbReference type="Pfam" id="PF02298">
    <property type="entry name" value="Cu_bind_like"/>
    <property type="match status" value="1"/>
</dbReference>
<evidence type="ECO:0000256" key="10">
    <source>
        <dbReference type="ARBA" id="ARBA00023157"/>
    </source>
</evidence>
<evidence type="ECO:0000256" key="7">
    <source>
        <dbReference type="ARBA" id="ARBA00022989"/>
    </source>
</evidence>
<dbReference type="GO" id="GO:0005886">
    <property type="term" value="C:plasma membrane"/>
    <property type="evidence" value="ECO:0007669"/>
    <property type="project" value="TreeGrafter"/>
</dbReference>
<protein>
    <recommendedName>
        <fullName evidence="13">Phytocyanin domain-containing protein</fullName>
    </recommendedName>
</protein>
<proteinExistence type="predicted"/>
<evidence type="ECO:0000313" key="14">
    <source>
        <dbReference type="EMBL" id="RZC71365.1"/>
    </source>
</evidence>
<sequence>MNTNLSFLLHLFLVSAALLLGASAETYTVGDIDGWNSYSNYTDWAQGKTFHVGDNLVFNYDGGLHSVIQVNATAYDKCLKEPNLGESRNGNDTVALAKVGRIWFICGMADHCEFGQKFSIEILP</sequence>
<dbReference type="FunFam" id="2.60.40.420:FF:000067">
    <property type="entry name" value="Cupredoxin superfamily protein"/>
    <property type="match status" value="1"/>
</dbReference>
<dbReference type="Gene3D" id="2.60.40.420">
    <property type="entry name" value="Cupredoxins - blue copper proteins"/>
    <property type="match status" value="1"/>
</dbReference>
<keyword evidence="7" id="KW-1133">Transmembrane helix</keyword>
<dbReference type="InterPro" id="IPR008972">
    <property type="entry name" value="Cupredoxin"/>
</dbReference>
<comment type="subcellular location">
    <subcellularLocation>
        <location evidence="1">Membrane</location>
        <topology evidence="1">Single-pass type I membrane protein</topology>
    </subcellularLocation>
</comment>
<dbReference type="GO" id="GO:0009610">
    <property type="term" value="P:response to symbiotic fungus"/>
    <property type="evidence" value="ECO:0007669"/>
    <property type="project" value="UniProtKB-ARBA"/>
</dbReference>
<evidence type="ECO:0000256" key="2">
    <source>
        <dbReference type="ARBA" id="ARBA00022448"/>
    </source>
</evidence>
<dbReference type="AlphaFoldDB" id="A0A4Y7KHK3"/>
<feature type="signal peptide" evidence="12">
    <location>
        <begin position="1"/>
        <end position="24"/>
    </location>
</feature>
<evidence type="ECO:0000313" key="15">
    <source>
        <dbReference type="Proteomes" id="UP000316621"/>
    </source>
</evidence>
<gene>
    <name evidence="14" type="ORF">C5167_034542</name>
</gene>
<dbReference type="SUPFAM" id="SSF49503">
    <property type="entry name" value="Cupredoxins"/>
    <property type="match status" value="1"/>
</dbReference>
<evidence type="ECO:0000256" key="12">
    <source>
        <dbReference type="SAM" id="SignalP"/>
    </source>
</evidence>
<evidence type="ECO:0000256" key="3">
    <source>
        <dbReference type="ARBA" id="ARBA00022692"/>
    </source>
</evidence>
<evidence type="ECO:0000256" key="9">
    <source>
        <dbReference type="ARBA" id="ARBA00023136"/>
    </source>
</evidence>
<dbReference type="OMA" id="DGHCENG"/>
<feature type="domain" description="Phytocyanin" evidence="13">
    <location>
        <begin position="25"/>
        <end position="124"/>
    </location>
</feature>
<keyword evidence="9" id="KW-0472">Membrane</keyword>
<keyword evidence="10" id="KW-1015">Disulfide bond</keyword>